<feature type="domain" description="DUF1707" evidence="1">
    <location>
        <begin position="10"/>
        <end position="61"/>
    </location>
</feature>
<evidence type="ECO:0000313" key="3">
    <source>
        <dbReference type="Proteomes" id="UP000660745"/>
    </source>
</evidence>
<organism evidence="2 3">
    <name type="scientific">Nonomuraea glycinis</name>
    <dbReference type="NCBI Taxonomy" id="2047744"/>
    <lineage>
        <taxon>Bacteria</taxon>
        <taxon>Bacillati</taxon>
        <taxon>Actinomycetota</taxon>
        <taxon>Actinomycetes</taxon>
        <taxon>Streptosporangiales</taxon>
        <taxon>Streptosporangiaceae</taxon>
        <taxon>Nonomuraea</taxon>
    </lineage>
</organism>
<keyword evidence="3" id="KW-1185">Reference proteome</keyword>
<reference evidence="2" key="2">
    <citation type="submission" date="2020-09" db="EMBL/GenBank/DDBJ databases">
        <authorList>
            <person name="Sun Q."/>
            <person name="Zhou Y."/>
        </authorList>
    </citation>
    <scope>NUCLEOTIDE SEQUENCE</scope>
    <source>
        <strain evidence="2">CGMCC 4.7430</strain>
    </source>
</reference>
<sequence>MDAMTEQPDMRASDQDRERVAEMLRVAVSDGRITLDEFNERVDRTFTARTRGQLDVLVADLWQTRAVAPAVPTAAMAVPSATGALELHTRSGKVVQDGRWTVPPYLSAKAGRFGTVKIDFTRADCPHQEVVIDLGITSWFGDVILIVPPGWIVRDDEVVRRWMGAVFNRPPAALAHDGVVIRLTGFVKTGDVWVRYRHP</sequence>
<evidence type="ECO:0000313" key="2">
    <source>
        <dbReference type="EMBL" id="GGP17838.1"/>
    </source>
</evidence>
<protein>
    <recommendedName>
        <fullName evidence="1">DUF1707 domain-containing protein</fullName>
    </recommendedName>
</protein>
<dbReference type="Proteomes" id="UP000660745">
    <property type="component" value="Unassembled WGS sequence"/>
</dbReference>
<dbReference type="PANTHER" id="PTHR40763">
    <property type="entry name" value="MEMBRANE PROTEIN-RELATED"/>
    <property type="match status" value="1"/>
</dbReference>
<dbReference type="InterPro" id="IPR012551">
    <property type="entry name" value="DUF1707_SHOCT-like"/>
</dbReference>
<gene>
    <name evidence="2" type="ORF">GCM10012278_87810</name>
</gene>
<name>A0A918AEX6_9ACTN</name>
<dbReference type="Pfam" id="PF08044">
    <property type="entry name" value="DUF1707"/>
    <property type="match status" value="1"/>
</dbReference>
<dbReference type="EMBL" id="BMNK01000026">
    <property type="protein sequence ID" value="GGP17838.1"/>
    <property type="molecule type" value="Genomic_DNA"/>
</dbReference>
<accession>A0A918AEX6</accession>
<proteinExistence type="predicted"/>
<dbReference type="AlphaFoldDB" id="A0A918AEX6"/>
<evidence type="ECO:0000259" key="1">
    <source>
        <dbReference type="Pfam" id="PF08044"/>
    </source>
</evidence>
<reference evidence="2" key="1">
    <citation type="journal article" date="2014" name="Int. J. Syst. Evol. Microbiol.">
        <title>Complete genome sequence of Corynebacterium casei LMG S-19264T (=DSM 44701T), isolated from a smear-ripened cheese.</title>
        <authorList>
            <consortium name="US DOE Joint Genome Institute (JGI-PGF)"/>
            <person name="Walter F."/>
            <person name="Albersmeier A."/>
            <person name="Kalinowski J."/>
            <person name="Ruckert C."/>
        </authorList>
    </citation>
    <scope>NUCLEOTIDE SEQUENCE</scope>
    <source>
        <strain evidence="2">CGMCC 4.7430</strain>
    </source>
</reference>
<comment type="caution">
    <text evidence="2">The sequence shown here is derived from an EMBL/GenBank/DDBJ whole genome shotgun (WGS) entry which is preliminary data.</text>
</comment>
<dbReference type="PANTHER" id="PTHR40763:SF5">
    <property type="entry name" value="MEMBRANE PROTEIN"/>
    <property type="match status" value="1"/>
</dbReference>